<protein>
    <recommendedName>
        <fullName evidence="2">C2H2-type domain-containing protein</fullName>
    </recommendedName>
</protein>
<dbReference type="InterPro" id="IPR013087">
    <property type="entry name" value="Znf_C2H2_type"/>
</dbReference>
<feature type="domain" description="C2H2-type" evidence="2">
    <location>
        <begin position="34"/>
        <end position="57"/>
    </location>
</feature>
<reference evidence="3" key="2">
    <citation type="submission" date="2022-06" db="UniProtKB">
        <authorList>
            <consortium name="EnsemblMetazoa"/>
        </authorList>
    </citation>
    <scope>IDENTIFICATION</scope>
    <source>
        <strain evidence="3">DF5081</strain>
    </source>
</reference>
<dbReference type="PROSITE" id="PS00028">
    <property type="entry name" value="ZINC_FINGER_C2H2_1"/>
    <property type="match status" value="2"/>
</dbReference>
<dbReference type="InterPro" id="IPR036236">
    <property type="entry name" value="Znf_C2H2_sf"/>
</dbReference>
<keyword evidence="1" id="KW-0862">Zinc</keyword>
<evidence type="ECO:0000256" key="1">
    <source>
        <dbReference type="PROSITE-ProRule" id="PRU00042"/>
    </source>
</evidence>
<dbReference type="AlphaFoldDB" id="A0A8R1IX84"/>
<name>A0A8R1IX84_CAEJA</name>
<organism evidence="3 4">
    <name type="scientific">Caenorhabditis japonica</name>
    <dbReference type="NCBI Taxonomy" id="281687"/>
    <lineage>
        <taxon>Eukaryota</taxon>
        <taxon>Metazoa</taxon>
        <taxon>Ecdysozoa</taxon>
        <taxon>Nematoda</taxon>
        <taxon>Chromadorea</taxon>
        <taxon>Rhabditida</taxon>
        <taxon>Rhabditina</taxon>
        <taxon>Rhabditomorpha</taxon>
        <taxon>Rhabditoidea</taxon>
        <taxon>Rhabditidae</taxon>
        <taxon>Peloderinae</taxon>
        <taxon>Caenorhabditis</taxon>
    </lineage>
</organism>
<accession>A0A8R1IX84</accession>
<dbReference type="GO" id="GO:0008270">
    <property type="term" value="F:zinc ion binding"/>
    <property type="evidence" value="ECO:0007669"/>
    <property type="project" value="UniProtKB-KW"/>
</dbReference>
<evidence type="ECO:0000313" key="3">
    <source>
        <dbReference type="EnsemblMetazoa" id="CJA38922b.1"/>
    </source>
</evidence>
<evidence type="ECO:0000313" key="4">
    <source>
        <dbReference type="Proteomes" id="UP000005237"/>
    </source>
</evidence>
<keyword evidence="1" id="KW-0863">Zinc-finger</keyword>
<evidence type="ECO:0000259" key="2">
    <source>
        <dbReference type="PROSITE" id="PS50157"/>
    </source>
</evidence>
<dbReference type="Proteomes" id="UP000005237">
    <property type="component" value="Unassembled WGS sequence"/>
</dbReference>
<keyword evidence="1" id="KW-0479">Metal-binding</keyword>
<dbReference type="EnsemblMetazoa" id="CJA38922b.1">
    <property type="protein sequence ID" value="CJA38922b.1"/>
    <property type="gene ID" value="WBGene00214769"/>
</dbReference>
<dbReference type="PROSITE" id="PS50157">
    <property type="entry name" value="ZINC_FINGER_C2H2_2"/>
    <property type="match status" value="2"/>
</dbReference>
<sequence length="145" mass="16944">MSQVTPSGTWDLVSSPHLFFLLPEKNIMSNKGFHQCPICYKVYNFASTLNRHRRTHSVGIFTCTICQKTLSRTSDKHYHCREVHRIAKSQTCSCCNWTWRSSLELTRHRTSMREMQQSGGVVPVVRMTCRLAALRTIIRNRRVNW</sequence>
<proteinExistence type="predicted"/>
<dbReference type="SUPFAM" id="SSF57667">
    <property type="entry name" value="beta-beta-alpha zinc fingers"/>
    <property type="match status" value="1"/>
</dbReference>
<feature type="domain" description="C2H2-type" evidence="2">
    <location>
        <begin position="61"/>
        <end position="89"/>
    </location>
</feature>
<dbReference type="Gene3D" id="3.30.160.60">
    <property type="entry name" value="Classic Zinc Finger"/>
    <property type="match status" value="1"/>
</dbReference>
<dbReference type="SMART" id="SM00355">
    <property type="entry name" value="ZnF_C2H2"/>
    <property type="match status" value="2"/>
</dbReference>
<reference evidence="4" key="1">
    <citation type="submission" date="2010-08" db="EMBL/GenBank/DDBJ databases">
        <authorList>
            <consortium name="Caenorhabditis japonica Sequencing Consortium"/>
            <person name="Wilson R.K."/>
        </authorList>
    </citation>
    <scope>NUCLEOTIDE SEQUENCE [LARGE SCALE GENOMIC DNA]</scope>
    <source>
        <strain evidence="4">DF5081</strain>
    </source>
</reference>
<keyword evidence="4" id="KW-1185">Reference proteome</keyword>